<dbReference type="Gene3D" id="3.40.50.300">
    <property type="entry name" value="P-loop containing nucleotide triphosphate hydrolases"/>
    <property type="match status" value="1"/>
</dbReference>
<dbReference type="SMART" id="SM00382">
    <property type="entry name" value="AAA"/>
    <property type="match status" value="1"/>
</dbReference>
<dbReference type="InterPro" id="IPR027417">
    <property type="entry name" value="P-loop_NTPase"/>
</dbReference>
<proteinExistence type="inferred from homology"/>
<evidence type="ECO:0000259" key="5">
    <source>
        <dbReference type="PROSITE" id="PS50893"/>
    </source>
</evidence>
<protein>
    <submittedName>
        <fullName evidence="6">ABC transporter ATP-binding protein</fullName>
    </submittedName>
</protein>
<organism evidence="6 7">
    <name type="scientific">Cryptosporangium minutisporangium</name>
    <dbReference type="NCBI Taxonomy" id="113569"/>
    <lineage>
        <taxon>Bacteria</taxon>
        <taxon>Bacillati</taxon>
        <taxon>Actinomycetota</taxon>
        <taxon>Actinomycetes</taxon>
        <taxon>Cryptosporangiales</taxon>
        <taxon>Cryptosporangiaceae</taxon>
        <taxon>Cryptosporangium</taxon>
    </lineage>
</organism>
<dbReference type="GO" id="GO:0005524">
    <property type="term" value="F:ATP binding"/>
    <property type="evidence" value="ECO:0007669"/>
    <property type="project" value="UniProtKB-KW"/>
</dbReference>
<dbReference type="InterPro" id="IPR003439">
    <property type="entry name" value="ABC_transporter-like_ATP-bd"/>
</dbReference>
<feature type="domain" description="ABC transporter" evidence="5">
    <location>
        <begin position="16"/>
        <end position="241"/>
    </location>
</feature>
<dbReference type="Pfam" id="PF00005">
    <property type="entry name" value="ABC_tran"/>
    <property type="match status" value="1"/>
</dbReference>
<evidence type="ECO:0000256" key="3">
    <source>
        <dbReference type="ARBA" id="ARBA00022741"/>
    </source>
</evidence>
<gene>
    <name evidence="6" type="ORF">GCM10020369_31310</name>
</gene>
<dbReference type="InterPro" id="IPR017871">
    <property type="entry name" value="ABC_transporter-like_CS"/>
</dbReference>
<comment type="similarity">
    <text evidence="1">Belongs to the ABC transporter superfamily.</text>
</comment>
<dbReference type="Proteomes" id="UP001501676">
    <property type="component" value="Unassembled WGS sequence"/>
</dbReference>
<keyword evidence="2" id="KW-0813">Transport</keyword>
<dbReference type="PROSITE" id="PS50893">
    <property type="entry name" value="ABC_TRANSPORTER_2"/>
    <property type="match status" value="1"/>
</dbReference>
<sequence length="317" mass="33910">MADSADVVASYGRAMIRTRHLTKRYGSTSAVEDLSLDVLPGRVTGFLGPNGAGKSTTMRLVLGLDAPTAGTAEVNGRAYRDLAIPLREVGALLDGRALHPGRSGYHHLLYLAQANGLPRERVAEVLAEVGLTDVARRRAGTYSLGMAQRLGIAAALLGEPSVLILDEPVNGLDTDGIRWLRTLLRRVAAEGRTVLLSSHLMSEMELTADHLVVIGAGRLLVDTDMQGFLTAHSQAYTVVRAAEAERLRDVLRDAGGTVRPDQRGGWQVAGVDTATIGELAGAHRIVLHELTPHRDSLEDAYARLTDDVGAHRTRTAA</sequence>
<dbReference type="PANTHER" id="PTHR43335:SF4">
    <property type="entry name" value="ABC TRANSPORTER, ATP-BINDING PROTEIN"/>
    <property type="match status" value="1"/>
</dbReference>
<evidence type="ECO:0000256" key="2">
    <source>
        <dbReference type="ARBA" id="ARBA00022448"/>
    </source>
</evidence>
<dbReference type="InterPro" id="IPR003593">
    <property type="entry name" value="AAA+_ATPase"/>
</dbReference>
<keyword evidence="7" id="KW-1185">Reference proteome</keyword>
<evidence type="ECO:0000256" key="1">
    <source>
        <dbReference type="ARBA" id="ARBA00005417"/>
    </source>
</evidence>
<keyword evidence="3" id="KW-0547">Nucleotide-binding</keyword>
<name>A0ABP6SYW7_9ACTN</name>
<dbReference type="CDD" id="cd03268">
    <property type="entry name" value="ABC_BcrA_bacitracin_resist"/>
    <property type="match status" value="1"/>
</dbReference>
<reference evidence="7" key="1">
    <citation type="journal article" date="2019" name="Int. J. Syst. Evol. Microbiol.">
        <title>The Global Catalogue of Microorganisms (GCM) 10K type strain sequencing project: providing services to taxonomists for standard genome sequencing and annotation.</title>
        <authorList>
            <consortium name="The Broad Institute Genomics Platform"/>
            <consortium name="The Broad Institute Genome Sequencing Center for Infectious Disease"/>
            <person name="Wu L."/>
            <person name="Ma J."/>
        </authorList>
    </citation>
    <scope>NUCLEOTIDE SEQUENCE [LARGE SCALE GENOMIC DNA]</scope>
    <source>
        <strain evidence="7">JCM 9458</strain>
    </source>
</reference>
<evidence type="ECO:0000313" key="7">
    <source>
        <dbReference type="Proteomes" id="UP001501676"/>
    </source>
</evidence>
<evidence type="ECO:0000313" key="6">
    <source>
        <dbReference type="EMBL" id="GAA3387736.1"/>
    </source>
</evidence>
<comment type="caution">
    <text evidence="6">The sequence shown here is derived from an EMBL/GenBank/DDBJ whole genome shotgun (WGS) entry which is preliminary data.</text>
</comment>
<dbReference type="PROSITE" id="PS00211">
    <property type="entry name" value="ABC_TRANSPORTER_1"/>
    <property type="match status" value="1"/>
</dbReference>
<accession>A0ABP6SYW7</accession>
<evidence type="ECO:0000256" key="4">
    <source>
        <dbReference type="ARBA" id="ARBA00022840"/>
    </source>
</evidence>
<dbReference type="SUPFAM" id="SSF52540">
    <property type="entry name" value="P-loop containing nucleoside triphosphate hydrolases"/>
    <property type="match status" value="1"/>
</dbReference>
<dbReference type="PANTHER" id="PTHR43335">
    <property type="entry name" value="ABC TRANSPORTER, ATP-BINDING PROTEIN"/>
    <property type="match status" value="1"/>
</dbReference>
<dbReference type="EMBL" id="BAAAYN010000019">
    <property type="protein sequence ID" value="GAA3387736.1"/>
    <property type="molecule type" value="Genomic_DNA"/>
</dbReference>
<keyword evidence="4 6" id="KW-0067">ATP-binding</keyword>